<dbReference type="SMART" id="SM00327">
    <property type="entry name" value="VWA"/>
    <property type="match status" value="1"/>
</dbReference>
<dbReference type="CDD" id="cd01450">
    <property type="entry name" value="vWFA_subfamily_ECM"/>
    <property type="match status" value="1"/>
</dbReference>
<dbReference type="PROSITE" id="PS50234">
    <property type="entry name" value="VWFA"/>
    <property type="match status" value="1"/>
</dbReference>
<dbReference type="PANTHER" id="PTHR24020">
    <property type="entry name" value="COLLAGEN ALPHA"/>
    <property type="match status" value="1"/>
</dbReference>
<organism evidence="4 5">
    <name type="scientific">Allacma fusca</name>
    <dbReference type="NCBI Taxonomy" id="39272"/>
    <lineage>
        <taxon>Eukaryota</taxon>
        <taxon>Metazoa</taxon>
        <taxon>Ecdysozoa</taxon>
        <taxon>Arthropoda</taxon>
        <taxon>Hexapoda</taxon>
        <taxon>Collembola</taxon>
        <taxon>Symphypleona</taxon>
        <taxon>Sminthuridae</taxon>
        <taxon>Allacma</taxon>
    </lineage>
</organism>
<sequence length="514" mass="56199">MVAFLRIVTLAIIICVNLTSCQIDKSIQDDSKGKEVVDVVISKIGNLFGQDHGFFKRLAYVNEEFGTKRTANNFIGGIWHVTQDMYEITKTDSLRELHAKISNEFGISWVQTSWTDLKKPLYSALALHLFLYSKDPASLNNGYPRNLEDQANYRSQYLLQGVGITSPNQTEFKRMVTEFELKKHCNAKVDLVVVLDGSNKVSPRDFQTSLQFVAELFQRYSPKTSRLGLVVFSTQVQTHIVLDSAKDASQIQSIVASIPFPNGESNINCGIQAALTLFHNAAPKQGVPQVLVFLTYGETNPDDALGMSQVESEEISTYVVGIGSQPKSPVLLQLALMDPQRVFDFSSNISPNHLASNIHQQTCFEPQTLSPGEYVSDILTNDVSGLFGAAGTVLPTMAPTSGSTSHDPQQTDVVDTRSSITTKSTLTTDNNENEDITSTTTTFKSRPETGTEPIAATNVYAPSTPTTTPEVKNQVLDPAPVSHSGSFGIPGTGSSVVGCWRIFAIVPILTWSLF</sequence>
<dbReference type="InterPro" id="IPR002035">
    <property type="entry name" value="VWF_A"/>
</dbReference>
<feature type="signal peptide" evidence="2">
    <location>
        <begin position="1"/>
        <end position="21"/>
    </location>
</feature>
<dbReference type="AlphaFoldDB" id="A0A8J2LPV1"/>
<evidence type="ECO:0000256" key="2">
    <source>
        <dbReference type="SAM" id="SignalP"/>
    </source>
</evidence>
<evidence type="ECO:0000259" key="3">
    <source>
        <dbReference type="PROSITE" id="PS50234"/>
    </source>
</evidence>
<keyword evidence="5" id="KW-1185">Reference proteome</keyword>
<accession>A0A8J2LPV1</accession>
<protein>
    <recommendedName>
        <fullName evidence="3">VWFA domain-containing protein</fullName>
    </recommendedName>
</protein>
<feature type="chain" id="PRO_5035166610" description="VWFA domain-containing protein" evidence="2">
    <location>
        <begin position="22"/>
        <end position="514"/>
    </location>
</feature>
<dbReference type="InterPro" id="IPR050525">
    <property type="entry name" value="ECM_Assembly_Org"/>
</dbReference>
<evidence type="ECO:0000313" key="5">
    <source>
        <dbReference type="Proteomes" id="UP000708208"/>
    </source>
</evidence>
<feature type="compositionally biased region" description="Polar residues" evidence="1">
    <location>
        <begin position="425"/>
        <end position="444"/>
    </location>
</feature>
<proteinExistence type="predicted"/>
<reference evidence="4" key="1">
    <citation type="submission" date="2021-06" db="EMBL/GenBank/DDBJ databases">
        <authorList>
            <person name="Hodson N. C."/>
            <person name="Mongue J. A."/>
            <person name="Jaron S. K."/>
        </authorList>
    </citation>
    <scope>NUCLEOTIDE SEQUENCE</scope>
</reference>
<comment type="caution">
    <text evidence="4">The sequence shown here is derived from an EMBL/GenBank/DDBJ whole genome shotgun (WGS) entry which is preliminary data.</text>
</comment>
<dbReference type="Pfam" id="PF00092">
    <property type="entry name" value="VWA"/>
    <property type="match status" value="1"/>
</dbReference>
<feature type="region of interest" description="Disordered" evidence="1">
    <location>
        <begin position="425"/>
        <end position="450"/>
    </location>
</feature>
<evidence type="ECO:0000256" key="1">
    <source>
        <dbReference type="SAM" id="MobiDB-lite"/>
    </source>
</evidence>
<feature type="region of interest" description="Disordered" evidence="1">
    <location>
        <begin position="399"/>
        <end position="418"/>
    </location>
</feature>
<dbReference type="EMBL" id="CAJVCH010571072">
    <property type="protein sequence ID" value="CAG7836559.1"/>
    <property type="molecule type" value="Genomic_DNA"/>
</dbReference>
<feature type="domain" description="VWFA" evidence="3">
    <location>
        <begin position="190"/>
        <end position="362"/>
    </location>
</feature>
<evidence type="ECO:0000313" key="4">
    <source>
        <dbReference type="EMBL" id="CAG7836559.1"/>
    </source>
</evidence>
<gene>
    <name evidence="4" type="ORF">AFUS01_LOCUS45794</name>
</gene>
<name>A0A8J2LPV1_9HEXA</name>
<dbReference type="OrthoDB" id="9944853at2759"/>
<dbReference type="Proteomes" id="UP000708208">
    <property type="component" value="Unassembled WGS sequence"/>
</dbReference>
<keyword evidence="2" id="KW-0732">Signal</keyword>